<sequence>MMITYIKVNLYTNQQSRLKAIASVTLNNCFVVHNIKVIERETGLLIAMPSIKNTKGVYVDVAHPINKETREMIETTVKTKFQEMIDTNESKIEAAINTEKEEELAVTNVKVNLYPNSKTRLKGKISITLNNCFVVHGIKVIDGEKGIFIAMPSIKNSKGIYVDIAHPINKETRQKIESSVIEAFQEVNENQEQVVEKDIF</sequence>
<proteinExistence type="predicted"/>
<reference evidence="4" key="1">
    <citation type="submission" date="2020-06" db="EMBL/GenBank/DDBJ databases">
        <title>Complete genome sequence of Candidatus Phytoplasma luffae NCHU2019.</title>
        <authorList>
            <person name="Cho S.-T."/>
            <person name="Tan C.-M."/>
            <person name="Li J.-R."/>
            <person name="Chien Y.-Y."/>
            <person name="Chiu Y.-C."/>
            <person name="Yang J.-Y."/>
            <person name="Kuo C.-H."/>
        </authorList>
    </citation>
    <scope>NUCLEOTIDE SEQUENCE</scope>
    <source>
        <strain evidence="4">NCHU2019</strain>
    </source>
</reference>
<dbReference type="Gene3D" id="3.30.1120.40">
    <property type="entry name" value="Stage V sporulation protein G"/>
    <property type="match status" value="2"/>
</dbReference>
<organism evidence="4 5">
    <name type="scientific">Loofah witches'-broom phytoplasma</name>
    <dbReference type="NCBI Taxonomy" id="35773"/>
    <lineage>
        <taxon>Bacteria</taxon>
        <taxon>Bacillati</taxon>
        <taxon>Mycoplasmatota</taxon>
        <taxon>Mollicutes</taxon>
        <taxon>Acholeplasmatales</taxon>
        <taxon>Acholeplasmataceae</taxon>
        <taxon>Candidatus Phytoplasma</taxon>
        <taxon>16SrVIII (Loofah witches'-broom group)</taxon>
    </lineage>
</organism>
<dbReference type="GO" id="GO:0000917">
    <property type="term" value="P:division septum assembly"/>
    <property type="evidence" value="ECO:0007669"/>
    <property type="project" value="UniProtKB-KW"/>
</dbReference>
<protein>
    <submittedName>
        <fullName evidence="4">Septation protein spoVG</fullName>
    </submittedName>
</protein>
<dbReference type="AlphaFoldDB" id="A0A975FLL9"/>
<keyword evidence="1" id="KW-0132">Cell division</keyword>
<dbReference type="KEGG" id="pluf:LFWB_6880"/>
<dbReference type="PANTHER" id="PTHR38429:SF1">
    <property type="entry name" value="SEPTATION PROTEIN SPOVG-RELATED"/>
    <property type="match status" value="1"/>
</dbReference>
<keyword evidence="2" id="KW-0717">Septation</keyword>
<evidence type="ECO:0000256" key="3">
    <source>
        <dbReference type="ARBA" id="ARBA00023306"/>
    </source>
</evidence>
<dbReference type="InterPro" id="IPR007170">
    <property type="entry name" value="SpoVG"/>
</dbReference>
<gene>
    <name evidence="4" type="primary">spoVG</name>
    <name evidence="4" type="ORF">LFWB_6880</name>
</gene>
<dbReference type="GO" id="GO:0030435">
    <property type="term" value="P:sporulation resulting in formation of a cellular spore"/>
    <property type="evidence" value="ECO:0007669"/>
    <property type="project" value="InterPro"/>
</dbReference>
<evidence type="ECO:0000256" key="2">
    <source>
        <dbReference type="ARBA" id="ARBA00023210"/>
    </source>
</evidence>
<accession>A0A975FLL9</accession>
<dbReference type="SUPFAM" id="SSF160537">
    <property type="entry name" value="SpoVG-like"/>
    <property type="match status" value="2"/>
</dbReference>
<dbReference type="Pfam" id="PF04026">
    <property type="entry name" value="SpoVG"/>
    <property type="match status" value="2"/>
</dbReference>
<evidence type="ECO:0000313" key="5">
    <source>
        <dbReference type="Proteomes" id="UP000672038"/>
    </source>
</evidence>
<dbReference type="EMBL" id="CP054393">
    <property type="protein sequence ID" value="QTX03241.1"/>
    <property type="molecule type" value="Genomic_DNA"/>
</dbReference>
<dbReference type="PANTHER" id="PTHR38429">
    <property type="entry name" value="SEPTATION PROTEIN SPOVG-RELATED"/>
    <property type="match status" value="1"/>
</dbReference>
<evidence type="ECO:0000313" key="4">
    <source>
        <dbReference type="EMBL" id="QTX03241.1"/>
    </source>
</evidence>
<name>A0A975FLL9_LOWBP</name>
<dbReference type="Proteomes" id="UP000672038">
    <property type="component" value="Chromosome"/>
</dbReference>
<dbReference type="InterPro" id="IPR036751">
    <property type="entry name" value="SpoVG_sf"/>
</dbReference>
<evidence type="ECO:0000256" key="1">
    <source>
        <dbReference type="ARBA" id="ARBA00022618"/>
    </source>
</evidence>
<keyword evidence="3" id="KW-0131">Cell cycle</keyword>
<keyword evidence="5" id="KW-1185">Reference proteome</keyword>